<evidence type="ECO:0000256" key="12">
    <source>
        <dbReference type="ARBA" id="ARBA00023040"/>
    </source>
</evidence>
<feature type="compositionally biased region" description="Low complexity" evidence="20">
    <location>
        <begin position="1601"/>
        <end position="1610"/>
    </location>
</feature>
<evidence type="ECO:0000256" key="3">
    <source>
        <dbReference type="ARBA" id="ARBA00004651"/>
    </source>
</evidence>
<dbReference type="GO" id="GO:0005886">
    <property type="term" value="C:plasma membrane"/>
    <property type="evidence" value="ECO:0007669"/>
    <property type="project" value="UniProtKB-SubCell"/>
</dbReference>
<dbReference type="GO" id="GO:0005581">
    <property type="term" value="C:collagen trimer"/>
    <property type="evidence" value="ECO:0007669"/>
    <property type="project" value="UniProtKB-KW"/>
</dbReference>
<accession>A0A4U5VWK1</accession>
<gene>
    <name evidence="24" type="ORF">D9C73_026806</name>
</gene>
<dbReference type="InterPro" id="IPR036954">
    <property type="entry name" value="Collagen_IV_NC_sf"/>
</dbReference>
<feature type="transmembrane region" description="Helical" evidence="21">
    <location>
        <begin position="61"/>
        <end position="85"/>
    </location>
</feature>
<dbReference type="STRING" id="240159.A0A4U5VWK1"/>
<evidence type="ECO:0000256" key="17">
    <source>
        <dbReference type="ARBA" id="ARBA00023180"/>
    </source>
</evidence>
<feature type="region of interest" description="Disordered" evidence="20">
    <location>
        <begin position="587"/>
        <end position="847"/>
    </location>
</feature>
<feature type="compositionally biased region" description="Gly residues" evidence="20">
    <location>
        <begin position="601"/>
        <end position="611"/>
    </location>
</feature>
<evidence type="ECO:0000259" key="22">
    <source>
        <dbReference type="PROSITE" id="PS50262"/>
    </source>
</evidence>
<dbReference type="Gene3D" id="1.20.1070.10">
    <property type="entry name" value="Rhodopsin 7-helix transmembrane proteins"/>
    <property type="match status" value="1"/>
</dbReference>
<feature type="compositionally biased region" description="Low complexity" evidence="20">
    <location>
        <begin position="1565"/>
        <end position="1577"/>
    </location>
</feature>
<evidence type="ECO:0000256" key="5">
    <source>
        <dbReference type="ARBA" id="ARBA00022525"/>
    </source>
</evidence>
<dbReference type="SMART" id="SM00111">
    <property type="entry name" value="C4"/>
    <property type="match status" value="2"/>
</dbReference>
<dbReference type="GO" id="GO:0007200">
    <property type="term" value="P:phospholipase C-activating G protein-coupled receptor signaling pathway"/>
    <property type="evidence" value="ECO:0007669"/>
    <property type="project" value="TreeGrafter"/>
</dbReference>
<evidence type="ECO:0000256" key="21">
    <source>
        <dbReference type="SAM" id="Phobius"/>
    </source>
</evidence>
<evidence type="ECO:0000256" key="2">
    <source>
        <dbReference type="ARBA" id="ARBA00004302"/>
    </source>
</evidence>
<dbReference type="Pfam" id="PF01391">
    <property type="entry name" value="Collagen"/>
    <property type="match status" value="2"/>
</dbReference>
<evidence type="ECO:0000256" key="10">
    <source>
        <dbReference type="ARBA" id="ARBA00022869"/>
    </source>
</evidence>
<comment type="function">
    <text evidence="1">Type IV collagen is the major structural component of glomerular basement membranes (GBM), forming a 'chicken-wire' meshwork together with laminins, proteoglycans and entactin/nidogen.</text>
</comment>
<feature type="transmembrane region" description="Helical" evidence="21">
    <location>
        <begin position="226"/>
        <end position="244"/>
    </location>
</feature>
<proteinExistence type="inferred from homology"/>
<feature type="transmembrane region" description="Helical" evidence="21">
    <location>
        <begin position="183"/>
        <end position="206"/>
    </location>
</feature>
<dbReference type="Gene3D" id="2.170.240.10">
    <property type="entry name" value="Collagen IV, non-collagenous"/>
    <property type="match status" value="1"/>
</dbReference>
<feature type="domain" description="Collagen IV NC1" evidence="23">
    <location>
        <begin position="1634"/>
        <end position="1858"/>
    </location>
</feature>
<keyword evidence="14 21" id="KW-0472">Membrane</keyword>
<dbReference type="GO" id="GO:0004974">
    <property type="term" value="F:leukotriene receptor activity"/>
    <property type="evidence" value="ECO:0007669"/>
    <property type="project" value="InterPro"/>
</dbReference>
<dbReference type="PRINTS" id="PR01476">
    <property type="entry name" value="LTBRECEPTOR"/>
</dbReference>
<evidence type="ECO:0000256" key="8">
    <source>
        <dbReference type="ARBA" id="ARBA00022692"/>
    </source>
</evidence>
<keyword evidence="16" id="KW-0675">Receptor</keyword>
<dbReference type="Pfam" id="PF00001">
    <property type="entry name" value="7tm_1"/>
    <property type="match status" value="1"/>
</dbReference>
<keyword evidence="9" id="KW-0677">Repeat</keyword>
<dbReference type="GO" id="GO:0005201">
    <property type="term" value="F:extracellular matrix structural constituent"/>
    <property type="evidence" value="ECO:0007669"/>
    <property type="project" value="InterPro"/>
</dbReference>
<dbReference type="InterPro" id="IPR000826">
    <property type="entry name" value="Formyl_rcpt-rel"/>
</dbReference>
<feature type="compositionally biased region" description="Polar residues" evidence="20">
    <location>
        <begin position="371"/>
        <end position="385"/>
    </location>
</feature>
<feature type="transmembrane region" description="Helical" evidence="21">
    <location>
        <begin position="27"/>
        <end position="49"/>
    </location>
</feature>
<comment type="subcellular location">
    <subcellularLocation>
        <location evidence="3">Cell membrane</location>
        <topology evidence="3">Multi-pass membrane protein</topology>
    </subcellularLocation>
    <subcellularLocation>
        <location evidence="2">Secreted</location>
        <location evidence="2">Extracellular space</location>
        <location evidence="2">Extracellular matrix</location>
        <location evidence="2">Basement membrane</location>
    </subcellularLocation>
</comment>
<evidence type="ECO:0000256" key="13">
    <source>
        <dbReference type="ARBA" id="ARBA00023119"/>
    </source>
</evidence>
<feature type="region of interest" description="Disordered" evidence="20">
    <location>
        <begin position="1324"/>
        <end position="1345"/>
    </location>
</feature>
<feature type="compositionally biased region" description="Pro residues" evidence="20">
    <location>
        <begin position="1578"/>
        <end position="1590"/>
    </location>
</feature>
<keyword evidence="7" id="KW-0597">Phosphoprotein</keyword>
<comment type="similarity">
    <text evidence="19">Belongs to the chemokine-like receptor (CMKLR) family.</text>
</comment>
<feature type="transmembrane region" description="Helical" evidence="21">
    <location>
        <begin position="97"/>
        <end position="126"/>
    </location>
</feature>
<evidence type="ECO:0000256" key="15">
    <source>
        <dbReference type="ARBA" id="ARBA00023157"/>
    </source>
</evidence>
<dbReference type="GO" id="GO:0006954">
    <property type="term" value="P:inflammatory response"/>
    <property type="evidence" value="ECO:0007669"/>
    <property type="project" value="TreeGrafter"/>
</dbReference>
<evidence type="ECO:0000256" key="18">
    <source>
        <dbReference type="ARBA" id="ARBA00023224"/>
    </source>
</evidence>
<dbReference type="InterPro" id="IPR017452">
    <property type="entry name" value="GPCR_Rhodpsn_7TM"/>
</dbReference>
<dbReference type="Pfam" id="PF01413">
    <property type="entry name" value="C4"/>
    <property type="match status" value="2"/>
</dbReference>
<keyword evidence="8 21" id="KW-0812">Transmembrane</keyword>
<evidence type="ECO:0000256" key="4">
    <source>
        <dbReference type="ARBA" id="ARBA00022475"/>
    </source>
</evidence>
<feature type="transmembrane region" description="Helical" evidence="21">
    <location>
        <begin position="138"/>
        <end position="160"/>
    </location>
</feature>
<protein>
    <submittedName>
        <fullName evidence="24">Collagen alpha-1(IV) chain</fullName>
    </submittedName>
</protein>
<evidence type="ECO:0000313" key="24">
    <source>
        <dbReference type="EMBL" id="TKS93207.1"/>
    </source>
</evidence>
<evidence type="ECO:0000256" key="6">
    <source>
        <dbReference type="ARBA" id="ARBA00022530"/>
    </source>
</evidence>
<evidence type="ECO:0000256" key="7">
    <source>
        <dbReference type="ARBA" id="ARBA00022553"/>
    </source>
</evidence>
<dbReference type="FunFam" id="2.170.240.10:FF:000001">
    <property type="entry name" value="Collagen IV alpha 1 chain"/>
    <property type="match status" value="1"/>
</dbReference>
<keyword evidence="13 24" id="KW-0176">Collagen</keyword>
<dbReference type="InterPro" id="IPR000276">
    <property type="entry name" value="GPCR_Rhodpsn"/>
</dbReference>
<evidence type="ECO:0000256" key="16">
    <source>
        <dbReference type="ARBA" id="ARBA00023170"/>
    </source>
</evidence>
<dbReference type="GO" id="GO:0007204">
    <property type="term" value="P:positive regulation of cytosolic calcium ion concentration"/>
    <property type="evidence" value="ECO:0007669"/>
    <property type="project" value="TreeGrafter"/>
</dbReference>
<dbReference type="SUPFAM" id="SSF56436">
    <property type="entry name" value="C-type lectin-like"/>
    <property type="match status" value="2"/>
</dbReference>
<dbReference type="InterPro" id="IPR003981">
    <property type="entry name" value="Leukotriene_B4_rcpt"/>
</dbReference>
<evidence type="ECO:0000256" key="9">
    <source>
        <dbReference type="ARBA" id="ARBA00022737"/>
    </source>
</evidence>
<keyword evidence="10" id="KW-0084">Basement membrane</keyword>
<dbReference type="InterPro" id="IPR008160">
    <property type="entry name" value="Collagen"/>
</dbReference>
<name>A0A4U5VWK1_COLLU</name>
<keyword evidence="25" id="KW-1185">Reference proteome</keyword>
<feature type="region of interest" description="Disordered" evidence="20">
    <location>
        <begin position="316"/>
        <end position="390"/>
    </location>
</feature>
<feature type="region of interest" description="Disordered" evidence="20">
    <location>
        <begin position="1527"/>
        <end position="1630"/>
    </location>
</feature>
<dbReference type="InterPro" id="IPR001442">
    <property type="entry name" value="Collagen_IV_NC"/>
</dbReference>
<dbReference type="PROSITE" id="PS50262">
    <property type="entry name" value="G_PROTEIN_RECEP_F1_2"/>
    <property type="match status" value="1"/>
</dbReference>
<dbReference type="InterPro" id="IPR016187">
    <property type="entry name" value="CTDL_fold"/>
</dbReference>
<evidence type="ECO:0000256" key="19">
    <source>
        <dbReference type="ARBA" id="ARBA00025736"/>
    </source>
</evidence>
<dbReference type="GO" id="GO:0004875">
    <property type="term" value="F:complement receptor activity"/>
    <property type="evidence" value="ECO:0007669"/>
    <property type="project" value="TreeGrafter"/>
</dbReference>
<evidence type="ECO:0000256" key="20">
    <source>
        <dbReference type="SAM" id="MobiDB-lite"/>
    </source>
</evidence>
<keyword evidence="12" id="KW-0297">G-protein coupled receptor</keyword>
<keyword evidence="11 21" id="KW-1133">Transmembrane helix</keyword>
<evidence type="ECO:0000313" key="25">
    <source>
        <dbReference type="Proteomes" id="UP000298787"/>
    </source>
</evidence>
<feature type="compositionally biased region" description="Pro residues" evidence="20">
    <location>
        <begin position="1611"/>
        <end position="1625"/>
    </location>
</feature>
<dbReference type="Proteomes" id="UP000298787">
    <property type="component" value="Chromosome 24"/>
</dbReference>
<dbReference type="PROSITE" id="PS51403">
    <property type="entry name" value="NC1_IV"/>
    <property type="match status" value="1"/>
</dbReference>
<dbReference type="FunFam" id="1.20.1070.10:FF:000109">
    <property type="entry name" value="Leukotriene B4 receptor"/>
    <property type="match status" value="1"/>
</dbReference>
<keyword evidence="4" id="KW-1003">Cell membrane</keyword>
<dbReference type="SUPFAM" id="SSF81321">
    <property type="entry name" value="Family A G protein-coupled receptor-like"/>
    <property type="match status" value="1"/>
</dbReference>
<feature type="compositionally biased region" description="Pro residues" evidence="20">
    <location>
        <begin position="778"/>
        <end position="790"/>
    </location>
</feature>
<feature type="compositionally biased region" description="Gly residues" evidence="20">
    <location>
        <begin position="1555"/>
        <end position="1564"/>
    </location>
</feature>
<feature type="compositionally biased region" description="Basic and acidic residues" evidence="20">
    <location>
        <begin position="328"/>
        <end position="346"/>
    </location>
</feature>
<keyword evidence="5" id="KW-0964">Secreted</keyword>
<evidence type="ECO:0000259" key="23">
    <source>
        <dbReference type="PROSITE" id="PS51403"/>
    </source>
</evidence>
<dbReference type="PRINTS" id="PR00237">
    <property type="entry name" value="GPCRRHODOPSN"/>
</dbReference>
<feature type="domain" description="G-protein coupled receptors family 1 profile" evidence="22">
    <location>
        <begin position="40"/>
        <end position="289"/>
    </location>
</feature>
<keyword evidence="6" id="KW-0272">Extracellular matrix</keyword>
<keyword evidence="17" id="KW-0325">Glycoprotein</keyword>
<dbReference type="GO" id="GO:0005604">
    <property type="term" value="C:basement membrane"/>
    <property type="evidence" value="ECO:0007669"/>
    <property type="project" value="UniProtKB-SubCell"/>
</dbReference>
<feature type="compositionally biased region" description="Pro residues" evidence="20">
    <location>
        <begin position="685"/>
        <end position="695"/>
    </location>
</feature>
<reference evidence="24 25" key="1">
    <citation type="submission" date="2019-01" db="EMBL/GenBank/DDBJ databases">
        <title>Genome Assembly of Collichthys lucidus.</title>
        <authorList>
            <person name="Cai M."/>
            <person name="Xiao S."/>
        </authorList>
    </citation>
    <scope>NUCLEOTIDE SEQUENCE [LARGE SCALE GENOMIC DNA]</scope>
    <source>
        <strain evidence="24">JT15FE1705JMU</strain>
        <tissue evidence="24">Muscle</tissue>
    </source>
</reference>
<sequence>MAEINATFGPEVNATILDSPAGTSMGAVILSLVFLLGFPGNLFVIWSILARARKQSVTTLIILNLAIADGSLMALSPFFIVYLGMKTWVFGNVMCKVLFYLCLLNMYASIHLIMLMSVYRLVAVLWPQRLGLITGRKTVLRVLTVLWVLAMVASIPAAIFREVRVKNQVSVCDSFHDKDGDTVIQYMLELVLGFFIPYGIIVVSYICILRRIQKTRFGRRIRSEKLILAIVLTFCLFWLPYYIIDMVQVASALCPDGTTQATLEKIWKTYRAVTSSIAFMSSCANPVLYFFAGKSYIRREGLAFMARLFEGTGVDSANRKSRQNSQNSREKDRDADAVMLKEKDPDSVTNSSSGKPVKNVVSREGGRRVSGVSQVSPDSQESQDSLDLKGQLDPEERRGLLDCQDFQEHQDFQVYLGRMDLQAQEECQVATGQRVREVCQEIQGSSDTKDCRVHLVCQDKKGLQDPPVCKVHSVLQDLEAMRVVQVLPVLLDQRVKPVCQDLLVLQDKLENRSDHPRRRFRGETRVTQDFQAPEVIQDIQDLLAPQVARKETRENREKQAKEANQAKMVTPVLQAFLESKENQAFQGLKGDRGYPGPPGQVIGGGTGGRAGPKGEPGYPGSPGLKGERGPAGLSGPPGPPGIPATGGGGHSGSPGFPGERGQKGEPGVPGVSLPGPPGRSGSPGPQGPPGPPGPPGFASTQPNCLSGEPGRPGVQGERGYPGETGQKGEKGDTCVNCFGGTSGVPGPQGPPGQPGFPGTPGSPGAKGDRGFPGTPGSVGPPGPSGPPGSPGFPGEKGDPGEAVTVSGVRGEKGDTGFPGPPGLPGLDGRPGRDGVPGAPGPKGTPENEESLVIQVQQVFQETGALQDHLALDLQGQQERKVLKASQEDLEVPVHLVLKVNQAYQWLRKAYQDPEDRTAHQDCLVNQVAQVSLDSLVSLVYQEQRAILDSQELDSQDPQDLKDTQVYLASQDRLQDLADQEVSLALAFLAPQVYQEYPEVKDTQDQKEIPVSLVALVHLDDLDLMGLQALKVSPVHLVYLEPVARLDPPPVAQWGPPAHLETLAQWDHQVCPEIEEVLVSQDRQDQLELQDLLVDLDGMACLDCQVRKVTWVPWELQDLLEDQEGQEDLVNLDFQAEMVHLVVPEVYQVFQVRKVPLVSLVTLECQDQMDALDSLDHQVLREILAFQEAQVVLEDQDLKATWEKWDSQDHQDRRVYQVRQVDLDLRDSQEDLVSLDPKVNQALLELDHQGHPDTRVNQASQGSQEVQDLKELQDHLVSLVDQEDQVPKATLVCQDSKVLLVLPVLRVSMVVPVVQVSLALPVDQESPADQEDQGCQERRVSQVGMGSQDQLESKEIQDFLVMVVLVHLVFQGCLVQRETQVPQANLAVLVSLAVKEMLVSPAPLVPQATAALLGHQEFLCRVPKASKDLLDHLEDKVELDHRDPVVPQEVVALRERKVFPVVLASQASPDRREILVLPDSQVPLVFPAVLVQKEMLVCLVFPDSLDQKETQDFPVAMDSLETLEMSDPLVRLPGDPGVPPTPIVVKGERGPPGSHGQPGGQGSPGSPGRDGPSGLPGTPGEPGPEGPPGFSGPPGRKGDNGPAGQPGQRGYPGPPGSDGPQGPPGLPGSVSAAHGFLITRHSQGQDVPFCPEGTNLIYDGYSLLYVQGNERAHGQDLGSAGSCLRRFSTMPFMFCNINNVCNFASRNDYSYWLSTPEPMPMSMAPITGESIKPYISRCSVCEAPAMVIAVHSQTIQIPTCPATWDTLWIGYSFMMHTSAGSEGSGQALASPGSCLEEFRSAPFIECHGRGTCNYYGNSYSFWLATVEPSEMFRKPQSETLKAGNLRTRVSRCVVCMKKT</sequence>
<dbReference type="EMBL" id="CM014101">
    <property type="protein sequence ID" value="TKS93207.1"/>
    <property type="molecule type" value="Genomic_DNA"/>
</dbReference>
<dbReference type="PANTHER" id="PTHR24225">
    <property type="entry name" value="CHEMOTACTIC RECEPTOR"/>
    <property type="match status" value="1"/>
</dbReference>
<evidence type="ECO:0000256" key="1">
    <source>
        <dbReference type="ARBA" id="ARBA00003696"/>
    </source>
</evidence>
<evidence type="ECO:0000256" key="11">
    <source>
        <dbReference type="ARBA" id="ARBA00022989"/>
    </source>
</evidence>
<keyword evidence="15" id="KW-1015">Disulfide bond</keyword>
<evidence type="ECO:0000256" key="14">
    <source>
        <dbReference type="ARBA" id="ARBA00023136"/>
    </source>
</evidence>
<feature type="compositionally biased region" description="Low complexity" evidence="20">
    <location>
        <begin position="665"/>
        <end position="683"/>
    </location>
</feature>
<keyword evidence="18" id="KW-0807">Transducer</keyword>
<dbReference type="PANTHER" id="PTHR24225:SF72">
    <property type="entry name" value="G-PROTEIN COUPLED RECEPTORS FAMILY 1 PROFILE DOMAIN-CONTAINING PROTEIN-RELATED"/>
    <property type="match status" value="1"/>
</dbReference>
<organism evidence="24 25">
    <name type="scientific">Collichthys lucidus</name>
    <name type="common">Big head croaker</name>
    <name type="synonym">Sciaena lucida</name>
    <dbReference type="NCBI Taxonomy" id="240159"/>
    <lineage>
        <taxon>Eukaryota</taxon>
        <taxon>Metazoa</taxon>
        <taxon>Chordata</taxon>
        <taxon>Craniata</taxon>
        <taxon>Vertebrata</taxon>
        <taxon>Euteleostomi</taxon>
        <taxon>Actinopterygii</taxon>
        <taxon>Neopterygii</taxon>
        <taxon>Teleostei</taxon>
        <taxon>Neoteleostei</taxon>
        <taxon>Acanthomorphata</taxon>
        <taxon>Eupercaria</taxon>
        <taxon>Sciaenidae</taxon>
        <taxon>Collichthys</taxon>
    </lineage>
</organism>